<evidence type="ECO:0000313" key="2">
    <source>
        <dbReference type="EMBL" id="MTW04543.1"/>
    </source>
</evidence>
<dbReference type="Proteomes" id="UP000484015">
    <property type="component" value="Unassembled WGS sequence"/>
</dbReference>
<name>A0A6L6Q3Y3_9BURK</name>
<dbReference type="OrthoDB" id="8747607at2"/>
<keyword evidence="3" id="KW-1185">Reference proteome</keyword>
<dbReference type="EMBL" id="WNLA01000016">
    <property type="protein sequence ID" value="MTW04543.1"/>
    <property type="molecule type" value="Genomic_DNA"/>
</dbReference>
<evidence type="ECO:0000313" key="3">
    <source>
        <dbReference type="Proteomes" id="UP000484015"/>
    </source>
</evidence>
<dbReference type="RefSeq" id="WP_155440901.1">
    <property type="nucleotide sequence ID" value="NZ_WNLA01000016.1"/>
</dbReference>
<sequence length="251" mass="28574">MNMHRALIGLVMAWLCLIPAHAQQVVKVGGYDFPPFVDKTAGSTSLTLDLIAAMNAFQKKYVFEFVETSSKRRFIHFDEKKYDLIFFESAEWGWQGRDVDASDVIIQGGAIYITRADKSKDQHYFDDFKGKSIWGILGYHYGFANFNPDPEFLRKHFNAHMTTSQDGLIEAAVSGRADISVVVKEYLQIYLFNHPGVEKKILISKKFDAVNLYTILLRKGISPDVGEINKMLSDMDNAGVLKKLWGKYKLK</sequence>
<comment type="caution">
    <text evidence="2">The sequence shown here is derived from an EMBL/GenBank/DDBJ whole genome shotgun (WGS) entry which is preliminary data.</text>
</comment>
<keyword evidence="1" id="KW-0732">Signal</keyword>
<gene>
    <name evidence="2" type="ORF">GM668_20950</name>
</gene>
<protein>
    <submittedName>
        <fullName evidence="2">Transporter substrate-binding domain-containing protein</fullName>
    </submittedName>
</protein>
<dbReference type="AlphaFoldDB" id="A0A6L6Q3Y3"/>
<organism evidence="2 3">
    <name type="scientific">Pseudoduganella ginsengisoli</name>
    <dbReference type="NCBI Taxonomy" id="1462440"/>
    <lineage>
        <taxon>Bacteria</taxon>
        <taxon>Pseudomonadati</taxon>
        <taxon>Pseudomonadota</taxon>
        <taxon>Betaproteobacteria</taxon>
        <taxon>Burkholderiales</taxon>
        <taxon>Oxalobacteraceae</taxon>
        <taxon>Telluria group</taxon>
        <taxon>Pseudoduganella</taxon>
    </lineage>
</organism>
<reference evidence="2 3" key="1">
    <citation type="submission" date="2019-11" db="EMBL/GenBank/DDBJ databases">
        <title>Type strains purchased from KCTC, JCM and DSMZ.</title>
        <authorList>
            <person name="Lu H."/>
        </authorList>
    </citation>
    <scope>NUCLEOTIDE SEQUENCE [LARGE SCALE GENOMIC DNA]</scope>
    <source>
        <strain evidence="2 3">KCTC 42409</strain>
    </source>
</reference>
<dbReference type="Gene3D" id="3.40.190.10">
    <property type="entry name" value="Periplasmic binding protein-like II"/>
    <property type="match status" value="2"/>
</dbReference>
<proteinExistence type="predicted"/>
<dbReference type="SUPFAM" id="SSF53850">
    <property type="entry name" value="Periplasmic binding protein-like II"/>
    <property type="match status" value="1"/>
</dbReference>
<evidence type="ECO:0000256" key="1">
    <source>
        <dbReference type="SAM" id="SignalP"/>
    </source>
</evidence>
<feature type="signal peptide" evidence="1">
    <location>
        <begin position="1"/>
        <end position="22"/>
    </location>
</feature>
<feature type="chain" id="PRO_5026683307" evidence="1">
    <location>
        <begin position="23"/>
        <end position="251"/>
    </location>
</feature>
<accession>A0A6L6Q3Y3</accession>